<dbReference type="GO" id="GO:0008757">
    <property type="term" value="F:S-adenosylmethionine-dependent methyltransferase activity"/>
    <property type="evidence" value="ECO:0007669"/>
    <property type="project" value="InterPro"/>
</dbReference>
<evidence type="ECO:0000256" key="6">
    <source>
        <dbReference type="ARBA" id="ARBA00022679"/>
    </source>
</evidence>
<dbReference type="OrthoDB" id="276151at2759"/>
<keyword evidence="13" id="KW-1185">Reference proteome</keyword>
<dbReference type="PANTHER" id="PTHR11808">
    <property type="entry name" value="TRANS-SULFURATION ENZYME FAMILY MEMBER"/>
    <property type="match status" value="1"/>
</dbReference>
<dbReference type="GO" id="GO:0030170">
    <property type="term" value="F:pyridoxal phosphate binding"/>
    <property type="evidence" value="ECO:0007669"/>
    <property type="project" value="InterPro"/>
</dbReference>
<comment type="pathway">
    <text evidence="2">Amino-acid biosynthesis; L-cysteine biosynthesis; L-cysteine from L-homocysteine and L-serine: step 2/2.</text>
</comment>
<evidence type="ECO:0000256" key="7">
    <source>
        <dbReference type="ARBA" id="ARBA00022691"/>
    </source>
</evidence>
<evidence type="ECO:0000256" key="2">
    <source>
        <dbReference type="ARBA" id="ARBA00005038"/>
    </source>
</evidence>
<keyword evidence="5" id="KW-0489">Methyltransferase</keyword>
<dbReference type="GO" id="GO:0005737">
    <property type="term" value="C:cytoplasm"/>
    <property type="evidence" value="ECO:0007669"/>
    <property type="project" value="TreeGrafter"/>
</dbReference>
<dbReference type="InterPro" id="IPR015424">
    <property type="entry name" value="PyrdxlP-dep_Trfase"/>
</dbReference>
<comment type="caution">
    <text evidence="12">The sequence shown here is derived from an EMBL/GenBank/DDBJ whole genome shotgun (WGS) entry which is preliminary data.</text>
</comment>
<gene>
    <name evidence="12" type="ORF">CNMCM6805_000889</name>
</gene>
<dbReference type="GO" id="GO:0032259">
    <property type="term" value="P:methylation"/>
    <property type="evidence" value="ECO:0007669"/>
    <property type="project" value="UniProtKB-KW"/>
</dbReference>
<dbReference type="EC" id="4.4.1.1" evidence="4"/>
<evidence type="ECO:0000256" key="10">
    <source>
        <dbReference type="ARBA" id="ARBA00029853"/>
    </source>
</evidence>
<dbReference type="Pfam" id="PF01053">
    <property type="entry name" value="Cys_Met_Meta_PP"/>
    <property type="match status" value="1"/>
</dbReference>
<evidence type="ECO:0000256" key="8">
    <source>
        <dbReference type="ARBA" id="ARBA00022898"/>
    </source>
</evidence>
<dbReference type="Gene3D" id="3.90.1150.10">
    <property type="entry name" value="Aspartate Aminotransferase, domain 1"/>
    <property type="match status" value="1"/>
</dbReference>
<dbReference type="Gene3D" id="3.40.640.10">
    <property type="entry name" value="Type I PLP-dependent aspartate aminotransferase-like (Major domain)"/>
    <property type="match status" value="1"/>
</dbReference>
<keyword evidence="7" id="KW-0949">S-adenosyl-L-methionine</keyword>
<comment type="cofactor">
    <cofactor evidence="1 11">
        <name>pyridoxal 5'-phosphate</name>
        <dbReference type="ChEBI" id="CHEBI:597326"/>
    </cofactor>
</comment>
<sequence>MAHPERLQTQEGKTRLVKYFESQSVGDHSAAWSNLWDTDNSDMWDRGKPSPALIDLVERNKDFLNPVTADGRRKRALVPGCGKGYDVVMLALHGFDVYGLEVSATGTSVAKEYASKELQSPQAYNFGICWENTSKQGTTSFIQGDFFESDWEEGRKFDMIYDYTFLCALHPTLRSKWASRMADLLVPGGMLICLEFPLFKDPGLPGPPWPLQGVYWNLLAEGGDGMVLDRGESSEQGSFTRVVYFKPERSNMKGFGTRAVRSGLPRDTNTGALVEPICLTTTFAQQHITSSTGPYVYSRSGNPNRESFERAVADLESANHALAFFSGMAATAAIIQGLAANSHIVSMRSLYGGTHRYLTQLAPAFGVKVSFVDDIHTELAPLIDESDNKIRVVWIEPPSNPTLSLVNIQAVTDTAHATGALVVVDNTFLSPYIQNPLKHGADIVLHSVTKYMNGHSDVLMGAIAFDCPKILATLSFFQNAAGSVPSPFDCWLAHRGLKTLHLRAPRASHNAWELANALEASSDVLTVNYPGLASHPQRQIAIQQHRNGLGGGIISFKIRGGSKAAAKSARQHSFSPWRRA</sequence>
<dbReference type="Pfam" id="PF05724">
    <property type="entry name" value="TPMT"/>
    <property type="match status" value="1"/>
</dbReference>
<dbReference type="FunFam" id="3.40.640.10:FF:000009">
    <property type="entry name" value="Cystathionine gamma-synthase homolog"/>
    <property type="match status" value="1"/>
</dbReference>
<dbReference type="Proteomes" id="UP000653565">
    <property type="component" value="Unassembled WGS sequence"/>
</dbReference>
<keyword evidence="8 11" id="KW-0663">Pyridoxal phosphate</keyword>
<evidence type="ECO:0000256" key="11">
    <source>
        <dbReference type="RuleBase" id="RU362118"/>
    </source>
</evidence>
<dbReference type="PROSITE" id="PS51585">
    <property type="entry name" value="SAM_MT_TPMT"/>
    <property type="match status" value="1"/>
</dbReference>
<dbReference type="EMBL" id="JAAAPX010000011">
    <property type="protein sequence ID" value="KAF4243495.1"/>
    <property type="molecule type" value="Genomic_DNA"/>
</dbReference>
<evidence type="ECO:0000256" key="5">
    <source>
        <dbReference type="ARBA" id="ARBA00022603"/>
    </source>
</evidence>
<dbReference type="Gene3D" id="3.40.50.150">
    <property type="entry name" value="Vaccinia Virus protein VP39"/>
    <property type="match status" value="1"/>
</dbReference>
<reference evidence="12" key="2">
    <citation type="submission" date="2020-04" db="EMBL/GenBank/DDBJ databases">
        <authorList>
            <person name="Santos R.A.C."/>
            <person name="Steenwyk J.L."/>
            <person name="Rivero-Menendez O."/>
            <person name="Mead M.E."/>
            <person name="Silva L.P."/>
            <person name="Bastos R.W."/>
            <person name="Alastruey-Izquierdo A."/>
            <person name="Goldman G.H."/>
            <person name="Rokas A."/>
        </authorList>
    </citation>
    <scope>NUCLEOTIDE SEQUENCE</scope>
    <source>
        <strain evidence="12">CNM-CM6805</strain>
    </source>
</reference>
<keyword evidence="6" id="KW-0808">Transferase</keyword>
<dbReference type="InterPro" id="IPR029063">
    <property type="entry name" value="SAM-dependent_MTases_sf"/>
</dbReference>
<evidence type="ECO:0000313" key="13">
    <source>
        <dbReference type="Proteomes" id="UP000653565"/>
    </source>
</evidence>
<dbReference type="InterPro" id="IPR015422">
    <property type="entry name" value="PyrdxlP-dep_Trfase_small"/>
</dbReference>
<protein>
    <recommendedName>
        <fullName evidence="4">cystathionine gamma-lyase</fullName>
        <ecNumber evidence="4">4.4.1.1</ecNumber>
    </recommendedName>
    <alternativeName>
        <fullName evidence="10">Gamma-cystathionase</fullName>
    </alternativeName>
</protein>
<keyword evidence="9" id="KW-0198">Cysteine biosynthesis</keyword>
<dbReference type="InterPro" id="IPR015421">
    <property type="entry name" value="PyrdxlP-dep_Trfase_major"/>
</dbReference>
<dbReference type="SUPFAM" id="SSF53335">
    <property type="entry name" value="S-adenosyl-L-methionine-dependent methyltransferases"/>
    <property type="match status" value="1"/>
</dbReference>
<dbReference type="AlphaFoldDB" id="A0A8H4MGX6"/>
<evidence type="ECO:0000256" key="9">
    <source>
        <dbReference type="ARBA" id="ARBA00023192"/>
    </source>
</evidence>
<dbReference type="PANTHER" id="PTHR11808:SF15">
    <property type="entry name" value="CYSTATHIONINE GAMMA-LYASE"/>
    <property type="match status" value="1"/>
</dbReference>
<accession>A0A8H4MGX6</accession>
<organism evidence="12 13">
    <name type="scientific">Aspergillus fumigatiaffinis</name>
    <dbReference type="NCBI Taxonomy" id="340414"/>
    <lineage>
        <taxon>Eukaryota</taxon>
        <taxon>Fungi</taxon>
        <taxon>Dikarya</taxon>
        <taxon>Ascomycota</taxon>
        <taxon>Pezizomycotina</taxon>
        <taxon>Eurotiomycetes</taxon>
        <taxon>Eurotiomycetidae</taxon>
        <taxon>Eurotiales</taxon>
        <taxon>Aspergillaceae</taxon>
        <taxon>Aspergillus</taxon>
        <taxon>Aspergillus subgen. Fumigati</taxon>
    </lineage>
</organism>
<comment type="similarity">
    <text evidence="3 11">Belongs to the trans-sulfuration enzymes family.</text>
</comment>
<reference evidence="12" key="1">
    <citation type="journal article" date="2020" name="bioRxiv">
        <title>Genomic and phenotypic heterogeneity of clinical isolates of the human pathogens Aspergillus fumigatus, Aspergillus lentulus and Aspergillus fumigatiaffinis.</title>
        <authorList>
            <person name="dos Santos R.A.C."/>
            <person name="Steenwyk J.L."/>
            <person name="Rivero-Menendez O."/>
            <person name="Mead M.E."/>
            <person name="Silva L.P."/>
            <person name="Bastos R.W."/>
            <person name="Alastruey-Izquierdo A."/>
            <person name="Goldman G.H."/>
            <person name="Rokas A."/>
        </authorList>
    </citation>
    <scope>NUCLEOTIDE SEQUENCE</scope>
    <source>
        <strain evidence="12">CNM-CM6805</strain>
    </source>
</reference>
<dbReference type="GO" id="GO:0019346">
    <property type="term" value="P:transsulfuration"/>
    <property type="evidence" value="ECO:0007669"/>
    <property type="project" value="InterPro"/>
</dbReference>
<name>A0A8H4MGX6_9EURO</name>
<dbReference type="GO" id="GO:0019343">
    <property type="term" value="P:cysteine biosynthetic process via cystathionine"/>
    <property type="evidence" value="ECO:0007669"/>
    <property type="project" value="TreeGrafter"/>
</dbReference>
<dbReference type="InterPro" id="IPR000277">
    <property type="entry name" value="Cys/Met-Metab_PyrdxlP-dep_enz"/>
</dbReference>
<dbReference type="InterPro" id="IPR008854">
    <property type="entry name" value="TPMT"/>
</dbReference>
<dbReference type="GO" id="GO:0004123">
    <property type="term" value="F:cystathionine gamma-lyase activity"/>
    <property type="evidence" value="ECO:0007669"/>
    <property type="project" value="TreeGrafter"/>
</dbReference>
<keyword evidence="9" id="KW-0028">Amino-acid biosynthesis</keyword>
<dbReference type="CDD" id="cd02440">
    <property type="entry name" value="AdoMet_MTases"/>
    <property type="match status" value="1"/>
</dbReference>
<evidence type="ECO:0000256" key="1">
    <source>
        <dbReference type="ARBA" id="ARBA00001933"/>
    </source>
</evidence>
<dbReference type="SUPFAM" id="SSF53383">
    <property type="entry name" value="PLP-dependent transferases"/>
    <property type="match status" value="1"/>
</dbReference>
<evidence type="ECO:0000256" key="4">
    <source>
        <dbReference type="ARBA" id="ARBA00012085"/>
    </source>
</evidence>
<proteinExistence type="inferred from homology"/>
<evidence type="ECO:0000256" key="3">
    <source>
        <dbReference type="ARBA" id="ARBA00009077"/>
    </source>
</evidence>
<evidence type="ECO:0000313" key="12">
    <source>
        <dbReference type="EMBL" id="KAF4243495.1"/>
    </source>
</evidence>